<dbReference type="OrthoDB" id="8906725at2759"/>
<sequence>MAIADHLVPGSRYVARVRSKLSPDSEFSGRYSDWSPVVTWQTPGNDAVHQNLQCYFNGVDRLKCSWEVRQEVSSSILFTLFYKDKPGSEEVECSEVHQVPLLSNNATYYVLQSCEINVTNPNKQSQYFVRVVPKEEAKEIDMYLNIKPHPPYNLSMSVFDGPKYILRWDSKKINNDFGVKKRYEISYWETGKPLKAQVMNSANEEFTFTSNFLELGKNYIAKVRTIVNGEDYEGYWSEWSEEFHWQTTSGFPLWGILLITVVCIILMMGGICVCQKYIISKKKKWEANIPSPPKTFLHPNFFLKVQLASHSEDTNALEKEEIHHSSTLGKKLLIDSPAAIEDGLKKTPLLLWSQTTEKTEPLNKAHAVQICSNPNTQIFDFNGPYIYSSIKSVADTIHHDLKVTPSELKETPVSLQSMELQPLSLQQQPGGGKENTLLSNVHQQVEEELSLPTGQEPTQIQETSGQL</sequence>
<evidence type="ECO:0000313" key="12">
    <source>
        <dbReference type="Proteomes" id="UP000504617"/>
    </source>
</evidence>
<keyword evidence="12" id="KW-1185">Reference proteome</keyword>
<evidence type="ECO:0000256" key="1">
    <source>
        <dbReference type="ARBA" id="ARBA00004479"/>
    </source>
</evidence>
<evidence type="ECO:0000256" key="10">
    <source>
        <dbReference type="SAM" id="Phobius"/>
    </source>
</evidence>
<name>A0A6I9Y5L8_9SAUR</name>
<dbReference type="PANTHER" id="PTHR23037:SF22">
    <property type="entry name" value="CYTOKINE RECEPTOR COMMON SUBUNIT BETA"/>
    <property type="match status" value="1"/>
</dbReference>
<dbReference type="InterPro" id="IPR036116">
    <property type="entry name" value="FN3_sf"/>
</dbReference>
<dbReference type="CDD" id="cd00063">
    <property type="entry name" value="FN3"/>
    <property type="match status" value="1"/>
</dbReference>
<evidence type="ECO:0000256" key="9">
    <source>
        <dbReference type="SAM" id="MobiDB-lite"/>
    </source>
</evidence>
<keyword evidence="5 10" id="KW-0472">Membrane</keyword>
<evidence type="ECO:0000259" key="11">
    <source>
        <dbReference type="PROSITE" id="PS50853"/>
    </source>
</evidence>
<dbReference type="AlphaFoldDB" id="A0A6I9Y5L8"/>
<gene>
    <name evidence="13" type="primary">CSF2RB</name>
</gene>
<dbReference type="KEGG" id="tsr:106542132"/>
<proteinExistence type="predicted"/>
<dbReference type="RefSeq" id="XP_013913255.1">
    <property type="nucleotide sequence ID" value="XM_014057780.1"/>
</dbReference>
<feature type="transmembrane region" description="Helical" evidence="10">
    <location>
        <begin position="251"/>
        <end position="274"/>
    </location>
</feature>
<keyword evidence="4 10" id="KW-1133">Transmembrane helix</keyword>
<evidence type="ECO:0000256" key="8">
    <source>
        <dbReference type="ARBA" id="ARBA00023180"/>
    </source>
</evidence>
<feature type="non-terminal residue" evidence="13">
    <location>
        <position position="467"/>
    </location>
</feature>
<dbReference type="InterPro" id="IPR013783">
    <property type="entry name" value="Ig-like_fold"/>
</dbReference>
<dbReference type="CTD" id="1439"/>
<dbReference type="PANTHER" id="PTHR23037">
    <property type="entry name" value="CYTOKINE RECEPTOR"/>
    <property type="match status" value="1"/>
</dbReference>
<keyword evidence="8" id="KW-0325">Glycoprotein</keyword>
<dbReference type="InterPro" id="IPR003961">
    <property type="entry name" value="FN3_dom"/>
</dbReference>
<evidence type="ECO:0000256" key="3">
    <source>
        <dbReference type="ARBA" id="ARBA00022729"/>
    </source>
</evidence>
<evidence type="ECO:0000256" key="4">
    <source>
        <dbReference type="ARBA" id="ARBA00022989"/>
    </source>
</evidence>
<dbReference type="GO" id="GO:0009897">
    <property type="term" value="C:external side of plasma membrane"/>
    <property type="evidence" value="ECO:0007669"/>
    <property type="project" value="TreeGrafter"/>
</dbReference>
<dbReference type="Proteomes" id="UP000504617">
    <property type="component" value="Unplaced"/>
</dbReference>
<dbReference type="GeneID" id="106542132"/>
<evidence type="ECO:0000256" key="2">
    <source>
        <dbReference type="ARBA" id="ARBA00022692"/>
    </source>
</evidence>
<evidence type="ECO:0000256" key="6">
    <source>
        <dbReference type="ARBA" id="ARBA00023157"/>
    </source>
</evidence>
<dbReference type="Pfam" id="PF09240">
    <property type="entry name" value="IL6Ra-bind"/>
    <property type="match status" value="1"/>
</dbReference>
<keyword evidence="6" id="KW-1015">Disulfide bond</keyword>
<dbReference type="InterPro" id="IPR003531">
    <property type="entry name" value="Hempt_rcpt_S_F1_CS"/>
</dbReference>
<dbReference type="SUPFAM" id="SSF49265">
    <property type="entry name" value="Fibronectin type III"/>
    <property type="match status" value="3"/>
</dbReference>
<dbReference type="Gene3D" id="2.60.40.10">
    <property type="entry name" value="Immunoglobulins"/>
    <property type="match status" value="3"/>
</dbReference>
<keyword evidence="2 10" id="KW-0812">Transmembrane</keyword>
<protein>
    <submittedName>
        <fullName evidence="13">Cytokine receptor common subunit beta</fullName>
    </submittedName>
</protein>
<keyword evidence="3" id="KW-0732">Signal</keyword>
<comment type="subcellular location">
    <subcellularLocation>
        <location evidence="1">Membrane</location>
        <topology evidence="1">Single-pass type I membrane protein</topology>
    </subcellularLocation>
</comment>
<dbReference type="GO" id="GO:0004896">
    <property type="term" value="F:cytokine receptor activity"/>
    <property type="evidence" value="ECO:0007669"/>
    <property type="project" value="InterPro"/>
</dbReference>
<feature type="compositionally biased region" description="Polar residues" evidence="9">
    <location>
        <begin position="452"/>
        <end position="467"/>
    </location>
</feature>
<evidence type="ECO:0000256" key="7">
    <source>
        <dbReference type="ARBA" id="ARBA00023170"/>
    </source>
</evidence>
<evidence type="ECO:0000313" key="13">
    <source>
        <dbReference type="RefSeq" id="XP_013913255.1"/>
    </source>
</evidence>
<keyword evidence="7 13" id="KW-0675">Receptor</keyword>
<dbReference type="InterPro" id="IPR015321">
    <property type="entry name" value="TypeI_recpt_CBD"/>
</dbReference>
<reference evidence="13" key="1">
    <citation type="submission" date="2025-08" db="UniProtKB">
        <authorList>
            <consortium name="RefSeq"/>
        </authorList>
    </citation>
    <scope>IDENTIFICATION</scope>
</reference>
<evidence type="ECO:0000256" key="5">
    <source>
        <dbReference type="ARBA" id="ARBA00023136"/>
    </source>
</evidence>
<accession>A0A6I9Y5L8</accession>
<dbReference type="PROSITE" id="PS01355">
    <property type="entry name" value="HEMATOPO_REC_S_F1"/>
    <property type="match status" value="1"/>
</dbReference>
<feature type="region of interest" description="Disordered" evidence="9">
    <location>
        <begin position="441"/>
        <end position="467"/>
    </location>
</feature>
<organism evidence="12 13">
    <name type="scientific">Thamnophis sirtalis</name>
    <dbReference type="NCBI Taxonomy" id="35019"/>
    <lineage>
        <taxon>Eukaryota</taxon>
        <taxon>Metazoa</taxon>
        <taxon>Chordata</taxon>
        <taxon>Craniata</taxon>
        <taxon>Vertebrata</taxon>
        <taxon>Euteleostomi</taxon>
        <taxon>Lepidosauria</taxon>
        <taxon>Squamata</taxon>
        <taxon>Bifurcata</taxon>
        <taxon>Unidentata</taxon>
        <taxon>Episquamata</taxon>
        <taxon>Toxicofera</taxon>
        <taxon>Serpentes</taxon>
        <taxon>Colubroidea</taxon>
        <taxon>Colubridae</taxon>
        <taxon>Natricinae</taxon>
        <taxon>Thamnophis</taxon>
    </lineage>
</organism>
<feature type="domain" description="Fibronectin type-III" evidence="11">
    <location>
        <begin position="150"/>
        <end position="250"/>
    </location>
</feature>
<dbReference type="PROSITE" id="PS50853">
    <property type="entry name" value="FN3"/>
    <property type="match status" value="1"/>
</dbReference>